<protein>
    <submittedName>
        <fullName evidence="1">Uncharacterized protein</fullName>
    </submittedName>
</protein>
<reference evidence="1 2" key="1">
    <citation type="submission" date="2012-11" db="EMBL/GenBank/DDBJ databases">
        <title>Genome assembly of Thiorhodococcus sp. AK35.</title>
        <authorList>
            <person name="Nupur N."/>
            <person name="Khatri I."/>
            <person name="Subramanian S."/>
            <person name="Pinnaka A."/>
        </authorList>
    </citation>
    <scope>NUCLEOTIDE SEQUENCE [LARGE SCALE GENOMIC DNA]</scope>
    <source>
        <strain evidence="1 2">AK35</strain>
    </source>
</reference>
<dbReference type="Proteomes" id="UP000019460">
    <property type="component" value="Unassembled WGS sequence"/>
</dbReference>
<name>W9V9L1_9GAMM</name>
<evidence type="ECO:0000313" key="1">
    <source>
        <dbReference type="EMBL" id="EXJ13571.1"/>
    </source>
</evidence>
<organism evidence="1 2">
    <name type="scientific">Imhoffiella purpurea</name>
    <dbReference type="NCBI Taxonomy" id="1249627"/>
    <lineage>
        <taxon>Bacteria</taxon>
        <taxon>Pseudomonadati</taxon>
        <taxon>Pseudomonadota</taxon>
        <taxon>Gammaproteobacteria</taxon>
        <taxon>Chromatiales</taxon>
        <taxon>Chromatiaceae</taxon>
        <taxon>Imhoffiella</taxon>
    </lineage>
</organism>
<dbReference type="AlphaFoldDB" id="W9V9L1"/>
<dbReference type="EMBL" id="AONC01000063">
    <property type="protein sequence ID" value="EXJ13571.1"/>
    <property type="molecule type" value="Genomic_DNA"/>
</dbReference>
<keyword evidence="2" id="KW-1185">Reference proteome</keyword>
<sequence>MKFNAYEGKESKPAYEIRLSKSRLADLQQYKLECKYAELNSSPT</sequence>
<comment type="caution">
    <text evidence="1">The sequence shown here is derived from an EMBL/GenBank/DDBJ whole genome shotgun (WGS) entry which is preliminary data.</text>
</comment>
<accession>W9V9L1</accession>
<gene>
    <name evidence="1" type="ORF">D779_3574</name>
</gene>
<proteinExistence type="predicted"/>
<evidence type="ECO:0000313" key="2">
    <source>
        <dbReference type="Proteomes" id="UP000019460"/>
    </source>
</evidence>